<name>A0AC34R1U6_9BILA</name>
<dbReference type="WBParaSite" id="JU765_v2.g2666.t1">
    <property type="protein sequence ID" value="JU765_v2.g2666.t1"/>
    <property type="gene ID" value="JU765_v2.g2666"/>
</dbReference>
<evidence type="ECO:0000313" key="1">
    <source>
        <dbReference type="Proteomes" id="UP000887576"/>
    </source>
</evidence>
<dbReference type="Proteomes" id="UP000887576">
    <property type="component" value="Unplaced"/>
</dbReference>
<proteinExistence type="predicted"/>
<sequence length="229" mass="24600">MAAGFVIFVLIFCFENSFGFFFGTSNCDCPPPAPPPICQPQACSGPSQIQYQPPPFPPPPPILYRPQPPVGPQVIPPYPNNGIVQPLFNFGSPPGNAYVGPPTPSAGFASAPSPMGQTISAPPIEPIPNVGADYNVGKHEGGYINKNIKNDEFALETLPPPPPAVRTEDITSMKKENEVVSDYDQQGDAIVPQIMTPAMEVDLKSENQIEVEPSQGKNEQTLGKDRRGF</sequence>
<reference evidence="2" key="1">
    <citation type="submission" date="2022-11" db="UniProtKB">
        <authorList>
            <consortium name="WormBaseParasite"/>
        </authorList>
    </citation>
    <scope>IDENTIFICATION</scope>
</reference>
<protein>
    <submittedName>
        <fullName evidence="2">Uncharacterized protein</fullName>
    </submittedName>
</protein>
<organism evidence="1 2">
    <name type="scientific">Panagrolaimus sp. JU765</name>
    <dbReference type="NCBI Taxonomy" id="591449"/>
    <lineage>
        <taxon>Eukaryota</taxon>
        <taxon>Metazoa</taxon>
        <taxon>Ecdysozoa</taxon>
        <taxon>Nematoda</taxon>
        <taxon>Chromadorea</taxon>
        <taxon>Rhabditida</taxon>
        <taxon>Tylenchina</taxon>
        <taxon>Panagrolaimomorpha</taxon>
        <taxon>Panagrolaimoidea</taxon>
        <taxon>Panagrolaimidae</taxon>
        <taxon>Panagrolaimus</taxon>
    </lineage>
</organism>
<evidence type="ECO:0000313" key="2">
    <source>
        <dbReference type="WBParaSite" id="JU765_v2.g2666.t1"/>
    </source>
</evidence>
<accession>A0AC34R1U6</accession>